<keyword evidence="1" id="KW-0812">Transmembrane</keyword>
<dbReference type="GeneID" id="89336075"/>
<evidence type="ECO:0000313" key="2">
    <source>
        <dbReference type="EMBL" id="WWQ61411.1"/>
    </source>
</evidence>
<dbReference type="Proteomes" id="UP001432202">
    <property type="component" value="Chromosome"/>
</dbReference>
<keyword evidence="1" id="KW-1133">Transmembrane helix</keyword>
<evidence type="ECO:0000256" key="1">
    <source>
        <dbReference type="SAM" id="Phobius"/>
    </source>
</evidence>
<sequence>MKEVYQLALVSVISILVVVTIVYGFYILLIPIVLFSLYLIKESRIPDIKDLNTFYEYVTKVYGKYFTEIIKQRFNIIHGDLTLAYFPSTLKDNTIAISDNHLILKLNDKAIVMSKYEGVDYLINLIKGDKKL</sequence>
<evidence type="ECO:0000313" key="3">
    <source>
        <dbReference type="Proteomes" id="UP001432202"/>
    </source>
</evidence>
<keyword evidence="3" id="KW-1185">Reference proteome</keyword>
<accession>A0AAX4L2L1</accession>
<name>A0AAX4L2L1_9CREN</name>
<proteinExistence type="predicted"/>
<keyword evidence="1" id="KW-0472">Membrane</keyword>
<reference evidence="2 3" key="1">
    <citation type="submission" date="2024-02" db="EMBL/GenBank/DDBJ databases">
        <title>STSV induces naive adaptation in Sulfolobus.</title>
        <authorList>
            <person name="Xiang X."/>
            <person name="Song M."/>
        </authorList>
    </citation>
    <scope>NUCLEOTIDE SEQUENCE [LARGE SCALE GENOMIC DNA]</scope>
    <source>
        <strain evidence="2 3">RT2</strain>
    </source>
</reference>
<organism evidence="2 3">
    <name type="scientific">Sulfolobus tengchongensis</name>
    <dbReference type="NCBI Taxonomy" id="207809"/>
    <lineage>
        <taxon>Archaea</taxon>
        <taxon>Thermoproteota</taxon>
        <taxon>Thermoprotei</taxon>
        <taxon>Sulfolobales</taxon>
        <taxon>Sulfolobaceae</taxon>
        <taxon>Sulfolobus</taxon>
    </lineage>
</organism>
<feature type="transmembrane region" description="Helical" evidence="1">
    <location>
        <begin position="12"/>
        <end position="40"/>
    </location>
</feature>
<dbReference type="EMBL" id="CP146016">
    <property type="protein sequence ID" value="WWQ61411.1"/>
    <property type="molecule type" value="Genomic_DNA"/>
</dbReference>
<protein>
    <submittedName>
        <fullName evidence="2">Uncharacterized protein</fullName>
    </submittedName>
</protein>
<dbReference type="RefSeq" id="WP_338603696.1">
    <property type="nucleotide sequence ID" value="NZ_CP146016.1"/>
</dbReference>
<dbReference type="AlphaFoldDB" id="A0AAX4L2L1"/>
<gene>
    <name evidence="2" type="ORF">V6M85_04865</name>
</gene>